<dbReference type="EMBL" id="JXLN01006590">
    <property type="protein sequence ID" value="KPM03918.1"/>
    <property type="molecule type" value="Genomic_DNA"/>
</dbReference>
<sequence>MKLIQVSVSIEQFRNGDLSRFHNFLGLIWFYKLVKKRHSNQQKRRMMDDDDNDDDDRFTQEDNRDSNCVRISSFPMVPMNYRPVQHNFPSAPSISNESSNRPYSYIYS</sequence>
<gene>
    <name evidence="2" type="ORF">QR98_0023580</name>
</gene>
<accession>A0A131ZYJ7</accession>
<evidence type="ECO:0000256" key="1">
    <source>
        <dbReference type="SAM" id="MobiDB-lite"/>
    </source>
</evidence>
<dbReference type="AlphaFoldDB" id="A0A131ZYJ7"/>
<feature type="region of interest" description="Disordered" evidence="1">
    <location>
        <begin position="85"/>
        <end position="108"/>
    </location>
</feature>
<organism evidence="2 3">
    <name type="scientific">Sarcoptes scabiei</name>
    <name type="common">Itch mite</name>
    <name type="synonym">Acarus scabiei</name>
    <dbReference type="NCBI Taxonomy" id="52283"/>
    <lineage>
        <taxon>Eukaryota</taxon>
        <taxon>Metazoa</taxon>
        <taxon>Ecdysozoa</taxon>
        <taxon>Arthropoda</taxon>
        <taxon>Chelicerata</taxon>
        <taxon>Arachnida</taxon>
        <taxon>Acari</taxon>
        <taxon>Acariformes</taxon>
        <taxon>Sarcoptiformes</taxon>
        <taxon>Astigmata</taxon>
        <taxon>Psoroptidia</taxon>
        <taxon>Sarcoptoidea</taxon>
        <taxon>Sarcoptidae</taxon>
        <taxon>Sarcoptinae</taxon>
        <taxon>Sarcoptes</taxon>
    </lineage>
</organism>
<evidence type="ECO:0000313" key="2">
    <source>
        <dbReference type="EMBL" id="KPM03918.1"/>
    </source>
</evidence>
<dbReference type="Proteomes" id="UP000616769">
    <property type="component" value="Unassembled WGS sequence"/>
</dbReference>
<dbReference type="VEuPathDB" id="VectorBase:SSCA006372"/>
<reference evidence="2 3" key="1">
    <citation type="journal article" date="2015" name="Parasit. Vectors">
        <title>Draft genome of the scabies mite.</title>
        <authorList>
            <person name="Rider S.D.Jr."/>
            <person name="Morgan M.S."/>
            <person name="Arlian L.G."/>
        </authorList>
    </citation>
    <scope>NUCLEOTIDE SEQUENCE [LARGE SCALE GENOMIC DNA]</scope>
    <source>
        <strain evidence="2">Arlian Lab</strain>
    </source>
</reference>
<comment type="caution">
    <text evidence="2">The sequence shown here is derived from an EMBL/GenBank/DDBJ whole genome shotgun (WGS) entry which is preliminary data.</text>
</comment>
<evidence type="ECO:0000313" key="3">
    <source>
        <dbReference type="Proteomes" id="UP000616769"/>
    </source>
</evidence>
<feature type="compositionally biased region" description="Basic and acidic residues" evidence="1">
    <location>
        <begin position="57"/>
        <end position="66"/>
    </location>
</feature>
<proteinExistence type="predicted"/>
<feature type="region of interest" description="Disordered" evidence="1">
    <location>
        <begin position="38"/>
        <end position="66"/>
    </location>
</feature>
<protein>
    <submittedName>
        <fullName evidence="2">Uncharacterized protein</fullName>
    </submittedName>
</protein>
<name>A0A131ZYJ7_SARSC</name>
<dbReference type="OrthoDB" id="6429739at2759"/>
<feature type="compositionally biased region" description="Polar residues" evidence="1">
    <location>
        <begin position="87"/>
        <end position="108"/>
    </location>
</feature>